<dbReference type="Proteomes" id="UP001163046">
    <property type="component" value="Unassembled WGS sequence"/>
</dbReference>
<keyword evidence="4" id="KW-1015">Disulfide bond</keyword>
<evidence type="ECO:0000256" key="2">
    <source>
        <dbReference type="ARBA" id="ARBA00008712"/>
    </source>
</evidence>
<dbReference type="Pfam" id="PF14704">
    <property type="entry name" value="DERM"/>
    <property type="match status" value="1"/>
</dbReference>
<name>A0A9W9YJN7_9CNID</name>
<dbReference type="AlphaFoldDB" id="A0A9W9YJN7"/>
<comment type="caution">
    <text evidence="5">The sequence shown here is derived from an EMBL/GenBank/DDBJ whole genome shotgun (WGS) entry which is preliminary data.</text>
</comment>
<evidence type="ECO:0000313" key="6">
    <source>
        <dbReference type="Proteomes" id="UP001163046"/>
    </source>
</evidence>
<keyword evidence="3" id="KW-0964">Secreted</keyword>
<dbReference type="PANTHER" id="PTHR15040:SF1">
    <property type="entry name" value="DERMATOPONTIN-LIKE ISOFORM X1"/>
    <property type="match status" value="1"/>
</dbReference>
<evidence type="ECO:0000256" key="1">
    <source>
        <dbReference type="ARBA" id="ARBA00004613"/>
    </source>
</evidence>
<evidence type="ECO:0008006" key="7">
    <source>
        <dbReference type="Google" id="ProtNLM"/>
    </source>
</evidence>
<dbReference type="GO" id="GO:0030199">
    <property type="term" value="P:collagen fibril organization"/>
    <property type="evidence" value="ECO:0007669"/>
    <property type="project" value="TreeGrafter"/>
</dbReference>
<dbReference type="EMBL" id="MU827778">
    <property type="protein sequence ID" value="KAJ7340322.1"/>
    <property type="molecule type" value="Genomic_DNA"/>
</dbReference>
<dbReference type="PANTHER" id="PTHR15040">
    <property type="entry name" value="DERMATOPONTIN-RELATED"/>
    <property type="match status" value="1"/>
</dbReference>
<dbReference type="OrthoDB" id="5975249at2759"/>
<gene>
    <name evidence="5" type="ORF">OS493_003058</name>
</gene>
<protein>
    <recommendedName>
        <fullName evidence="7">Hemagglutinin/amebocyte aggregation factor</fullName>
    </recommendedName>
</protein>
<organism evidence="5 6">
    <name type="scientific">Desmophyllum pertusum</name>
    <dbReference type="NCBI Taxonomy" id="174260"/>
    <lineage>
        <taxon>Eukaryota</taxon>
        <taxon>Metazoa</taxon>
        <taxon>Cnidaria</taxon>
        <taxon>Anthozoa</taxon>
        <taxon>Hexacorallia</taxon>
        <taxon>Scleractinia</taxon>
        <taxon>Caryophylliina</taxon>
        <taxon>Caryophylliidae</taxon>
        <taxon>Desmophyllum</taxon>
    </lineage>
</organism>
<dbReference type="GO" id="GO:0005615">
    <property type="term" value="C:extracellular space"/>
    <property type="evidence" value="ECO:0007669"/>
    <property type="project" value="TreeGrafter"/>
</dbReference>
<dbReference type="InterPro" id="IPR026645">
    <property type="entry name" value="Dermatopontin"/>
</dbReference>
<keyword evidence="6" id="KW-1185">Reference proteome</keyword>
<comment type="subcellular location">
    <subcellularLocation>
        <location evidence="1">Secreted</location>
    </subcellularLocation>
</comment>
<reference evidence="5" key="1">
    <citation type="submission" date="2023-01" db="EMBL/GenBank/DDBJ databases">
        <title>Genome assembly of the deep-sea coral Lophelia pertusa.</title>
        <authorList>
            <person name="Herrera S."/>
            <person name="Cordes E."/>
        </authorList>
    </citation>
    <scope>NUCLEOTIDE SEQUENCE</scope>
    <source>
        <strain evidence="5">USNM1676648</strain>
        <tissue evidence="5">Polyp</tissue>
    </source>
</reference>
<evidence type="ECO:0000313" key="5">
    <source>
        <dbReference type="EMBL" id="KAJ7340322.1"/>
    </source>
</evidence>
<proteinExistence type="inferred from homology"/>
<comment type="similarity">
    <text evidence="2">Belongs to the dermatopontin family.</text>
</comment>
<sequence length="236" mass="27671">MILNVMILEDKEGLSNCSVVGWTKIPFMSLKNDMAGKMLVKLLLLLMLSELILVSISEAKAWWGRRRCSRSRPSPPGVEWKNNWHESFNFDCPNRQSLGEWRSVHRNCKEDRIHHFGCAYSPLPSDISCTWTAHFVNEYDKNVHFKCPHNGLITGVRSEYSGHHHDRRFGFRCCHAYGQDFKTHRCRTTPEQNNWDGDLLYTVPANYYLVGVFSVHSNSKEDRRWRFEICQFSKKK</sequence>
<evidence type="ECO:0000256" key="4">
    <source>
        <dbReference type="ARBA" id="ARBA00023157"/>
    </source>
</evidence>
<dbReference type="GO" id="GO:0031012">
    <property type="term" value="C:extracellular matrix"/>
    <property type="evidence" value="ECO:0007669"/>
    <property type="project" value="TreeGrafter"/>
</dbReference>
<accession>A0A9W9YJN7</accession>
<evidence type="ECO:0000256" key="3">
    <source>
        <dbReference type="ARBA" id="ARBA00022525"/>
    </source>
</evidence>